<evidence type="ECO:0000256" key="2">
    <source>
        <dbReference type="ARBA" id="ARBA00049988"/>
    </source>
</evidence>
<dbReference type="RefSeq" id="WP_068809927.1">
    <property type="nucleotide sequence ID" value="NZ_BMIY01000003.1"/>
</dbReference>
<dbReference type="Gene3D" id="1.20.5.780">
    <property type="entry name" value="Single helix bin"/>
    <property type="match status" value="1"/>
</dbReference>
<gene>
    <name evidence="3" type="ORF">GCM10011403_08270</name>
</gene>
<dbReference type="InterPro" id="IPR014795">
    <property type="entry name" value="TacA_1-like"/>
</dbReference>
<dbReference type="OrthoDB" id="5771063at2"/>
<name>A0A917GQ04_9GAMM</name>
<evidence type="ECO:0000313" key="3">
    <source>
        <dbReference type="EMBL" id="GGG53463.1"/>
    </source>
</evidence>
<comment type="similarity">
    <text evidence="2">Belongs to the TacA antitoxin family.</text>
</comment>
<evidence type="ECO:0000313" key="4">
    <source>
        <dbReference type="Proteomes" id="UP000627715"/>
    </source>
</evidence>
<dbReference type="EMBL" id="BMIY01000003">
    <property type="protein sequence ID" value="GGG53463.1"/>
    <property type="molecule type" value="Genomic_DNA"/>
</dbReference>
<dbReference type="InterPro" id="IPR010985">
    <property type="entry name" value="Ribbon_hlx_hlx"/>
</dbReference>
<dbReference type="Pfam" id="PF08681">
    <property type="entry name" value="TacA1"/>
    <property type="match status" value="1"/>
</dbReference>
<evidence type="ECO:0008006" key="5">
    <source>
        <dbReference type="Google" id="ProtNLM"/>
    </source>
</evidence>
<keyword evidence="4" id="KW-1185">Reference proteome</keyword>
<evidence type="ECO:0000256" key="1">
    <source>
        <dbReference type="ARBA" id="ARBA00022649"/>
    </source>
</evidence>
<reference evidence="3" key="2">
    <citation type="submission" date="2020-09" db="EMBL/GenBank/DDBJ databases">
        <authorList>
            <person name="Sun Q."/>
            <person name="Zhou Y."/>
        </authorList>
    </citation>
    <scope>NUCLEOTIDE SEQUENCE</scope>
    <source>
        <strain evidence="3">CGMCC 1.15425</strain>
    </source>
</reference>
<reference evidence="3" key="1">
    <citation type="journal article" date="2014" name="Int. J. Syst. Evol. Microbiol.">
        <title>Complete genome sequence of Corynebacterium casei LMG S-19264T (=DSM 44701T), isolated from a smear-ripened cheese.</title>
        <authorList>
            <consortium name="US DOE Joint Genome Institute (JGI-PGF)"/>
            <person name="Walter F."/>
            <person name="Albersmeier A."/>
            <person name="Kalinowski J."/>
            <person name="Ruckert C."/>
        </authorList>
    </citation>
    <scope>NUCLEOTIDE SEQUENCE</scope>
    <source>
        <strain evidence="3">CGMCC 1.15425</strain>
    </source>
</reference>
<protein>
    <recommendedName>
        <fullName evidence="5">DUF1778 domain-containing protein</fullName>
    </recommendedName>
</protein>
<dbReference type="SUPFAM" id="SSF47598">
    <property type="entry name" value="Ribbon-helix-helix"/>
    <property type="match status" value="1"/>
</dbReference>
<accession>A0A917GQ04</accession>
<dbReference type="AlphaFoldDB" id="A0A917GQ04"/>
<dbReference type="GO" id="GO:0006355">
    <property type="term" value="P:regulation of DNA-templated transcription"/>
    <property type="evidence" value="ECO:0007669"/>
    <property type="project" value="InterPro"/>
</dbReference>
<proteinExistence type="inferred from homology"/>
<dbReference type="Proteomes" id="UP000627715">
    <property type="component" value="Unassembled WGS sequence"/>
</dbReference>
<organism evidence="3 4">
    <name type="scientific">Pseudohongiella nitratireducens</name>
    <dbReference type="NCBI Taxonomy" id="1768907"/>
    <lineage>
        <taxon>Bacteria</taxon>
        <taxon>Pseudomonadati</taxon>
        <taxon>Pseudomonadota</taxon>
        <taxon>Gammaproteobacteria</taxon>
        <taxon>Pseudomonadales</taxon>
        <taxon>Pseudohongiellaceae</taxon>
        <taxon>Pseudohongiella</taxon>
    </lineage>
</organism>
<keyword evidence="1" id="KW-1277">Toxin-antitoxin system</keyword>
<sequence>MSKTIRYEMQWDEDTHQLAERAARAAGLGSIKAYVSQLIQQHAPETLQTYNQVKLSNAEFDAFCQACDSPQPVSHKLKRAAQKLDQEGFSLDEQG</sequence>
<comment type="caution">
    <text evidence="3">The sequence shown here is derived from an EMBL/GenBank/DDBJ whole genome shotgun (WGS) entry which is preliminary data.</text>
</comment>